<evidence type="ECO:0000313" key="2">
    <source>
        <dbReference type="Proteomes" id="UP000276776"/>
    </source>
</evidence>
<name>A0A0N5CRU1_THECL</name>
<gene>
    <name evidence="1" type="ORF">TCLT_LOCUS2942</name>
</gene>
<organism evidence="3">
    <name type="scientific">Thelazia callipaeda</name>
    <name type="common">Oriental eyeworm</name>
    <name type="synonym">Parasitic nematode</name>
    <dbReference type="NCBI Taxonomy" id="103827"/>
    <lineage>
        <taxon>Eukaryota</taxon>
        <taxon>Metazoa</taxon>
        <taxon>Ecdysozoa</taxon>
        <taxon>Nematoda</taxon>
        <taxon>Chromadorea</taxon>
        <taxon>Rhabditida</taxon>
        <taxon>Spirurina</taxon>
        <taxon>Spiruromorpha</taxon>
        <taxon>Thelazioidea</taxon>
        <taxon>Thelaziidae</taxon>
        <taxon>Thelazia</taxon>
    </lineage>
</organism>
<proteinExistence type="predicted"/>
<dbReference type="WBParaSite" id="TCLT_0000294101-mRNA-1">
    <property type="protein sequence ID" value="TCLT_0000294101-mRNA-1"/>
    <property type="gene ID" value="TCLT_0000294101"/>
</dbReference>
<evidence type="ECO:0000313" key="3">
    <source>
        <dbReference type="WBParaSite" id="TCLT_0000294101-mRNA-1"/>
    </source>
</evidence>
<dbReference type="OrthoDB" id="6054650at2759"/>
<protein>
    <submittedName>
        <fullName evidence="3">52 kDa repressor of the inhibitor of the protein kinase-like</fullName>
    </submittedName>
</protein>
<dbReference type="EMBL" id="UYYF01000821">
    <property type="protein sequence ID" value="VDM99162.1"/>
    <property type="molecule type" value="Genomic_DNA"/>
</dbReference>
<dbReference type="Proteomes" id="UP000276776">
    <property type="component" value="Unassembled WGS sequence"/>
</dbReference>
<accession>A0A0N5CRU1</accession>
<reference evidence="1 2" key="2">
    <citation type="submission" date="2018-11" db="EMBL/GenBank/DDBJ databases">
        <authorList>
            <consortium name="Pathogen Informatics"/>
        </authorList>
    </citation>
    <scope>NUCLEOTIDE SEQUENCE [LARGE SCALE GENOMIC DNA]</scope>
</reference>
<reference evidence="3" key="1">
    <citation type="submission" date="2017-02" db="UniProtKB">
        <authorList>
            <consortium name="WormBaseParasite"/>
        </authorList>
    </citation>
    <scope>IDENTIFICATION</scope>
</reference>
<sequence length="275" mass="31924">MGKGFFFIRLPYTITLRQVRNNAFCDELFPSGKYRFGCVFRDDNTGMRDGFYTSMKPVVEVATDYEFVKKVKNLLKTWHLKKSSLIISTDLLFDCREFLTYQVLPEQKVTEEEECIRQALVQELETLEFDSDIDATDGVCLANRSIQFAYSAYFQECLANSIFTNNIVLPFPLATFKKVRNALFFGILSFTNCSQEDITLFISCAQFLKSNFGKESSALVADAEREVIRRFCQCWQHASLEEVLEYLRISLKYALVNLRKLVLIVIVDCHYEKFK</sequence>
<keyword evidence="2" id="KW-1185">Reference proteome</keyword>
<evidence type="ECO:0000313" key="1">
    <source>
        <dbReference type="EMBL" id="VDM99162.1"/>
    </source>
</evidence>
<dbReference type="AlphaFoldDB" id="A0A0N5CRU1"/>